<dbReference type="GO" id="GO:0006813">
    <property type="term" value="P:potassium ion transport"/>
    <property type="evidence" value="ECO:0007669"/>
    <property type="project" value="TreeGrafter"/>
</dbReference>
<evidence type="ECO:0000313" key="2">
    <source>
        <dbReference type="EMBL" id="MBX19535.1"/>
    </source>
</evidence>
<proteinExistence type="predicted"/>
<dbReference type="PANTHER" id="PTHR28062">
    <property type="entry name" value="K+-H+ EXCHANGE-LIKE PROTEIN"/>
    <property type="match status" value="1"/>
</dbReference>
<organism evidence="2">
    <name type="scientific">Rhizophora mucronata</name>
    <name type="common">Asiatic mangrove</name>
    <dbReference type="NCBI Taxonomy" id="61149"/>
    <lineage>
        <taxon>Eukaryota</taxon>
        <taxon>Viridiplantae</taxon>
        <taxon>Streptophyta</taxon>
        <taxon>Embryophyta</taxon>
        <taxon>Tracheophyta</taxon>
        <taxon>Spermatophyta</taxon>
        <taxon>Magnoliopsida</taxon>
        <taxon>eudicotyledons</taxon>
        <taxon>Gunneridae</taxon>
        <taxon>Pentapetalae</taxon>
        <taxon>rosids</taxon>
        <taxon>fabids</taxon>
        <taxon>Malpighiales</taxon>
        <taxon>Rhizophoraceae</taxon>
        <taxon>Rhizophora</taxon>
    </lineage>
</organism>
<protein>
    <submittedName>
        <fullName evidence="2">Uncharacterized protein</fullName>
    </submittedName>
</protein>
<dbReference type="GO" id="GO:1902600">
    <property type="term" value="P:proton transmembrane transport"/>
    <property type="evidence" value="ECO:0007669"/>
    <property type="project" value="TreeGrafter"/>
</dbReference>
<feature type="region of interest" description="Disordered" evidence="1">
    <location>
        <begin position="1"/>
        <end position="22"/>
    </location>
</feature>
<evidence type="ECO:0000256" key="1">
    <source>
        <dbReference type="SAM" id="MobiDB-lite"/>
    </source>
</evidence>
<dbReference type="InterPro" id="IPR018786">
    <property type="entry name" value="Mit_KHE1"/>
</dbReference>
<name>A0A2P2LNI8_RHIMU</name>
<dbReference type="Pfam" id="PF10173">
    <property type="entry name" value="Mit_KHE1"/>
    <property type="match status" value="1"/>
</dbReference>
<dbReference type="EMBL" id="GGEC01039051">
    <property type="protein sequence ID" value="MBX19535.1"/>
    <property type="molecule type" value="Transcribed_RNA"/>
</dbReference>
<dbReference type="AlphaFoldDB" id="A0A2P2LNI8"/>
<reference evidence="2" key="1">
    <citation type="submission" date="2018-02" db="EMBL/GenBank/DDBJ databases">
        <title>Rhizophora mucronata_Transcriptome.</title>
        <authorList>
            <person name="Meera S.P."/>
            <person name="Sreeshan A."/>
            <person name="Augustine A."/>
        </authorList>
    </citation>
    <scope>NUCLEOTIDE SEQUENCE</scope>
    <source>
        <tissue evidence="2">Leaf</tissue>
    </source>
</reference>
<dbReference type="GO" id="GO:0005743">
    <property type="term" value="C:mitochondrial inner membrane"/>
    <property type="evidence" value="ECO:0007669"/>
    <property type="project" value="TreeGrafter"/>
</dbReference>
<sequence>MIQLDKKRRKKRERERIRKRRKGEGINMRARLVVFPVRGRNWCFGRCMDPSVAEAAAAAANTPSTFRDLWTNLSTSPNNSNSHNAELCIDFLSTKMNRAWMRLEKAPEGSFKNKLHGLGLKLLTRLKPSEIFLKSISKEVSCVEITYPSRFLPSFLIK</sequence>
<accession>A0A2P2LNI8</accession>
<dbReference type="PANTHER" id="PTHR28062:SF1">
    <property type="entry name" value="TRANSMEMBRANE PROTEIN"/>
    <property type="match status" value="1"/>
</dbReference>